<name>A0ABW5M1R6_9BACT</name>
<evidence type="ECO:0000259" key="2">
    <source>
        <dbReference type="Pfam" id="PF13568"/>
    </source>
</evidence>
<feature type="domain" description="Outer membrane protein beta-barrel" evidence="2">
    <location>
        <begin position="25"/>
        <end position="198"/>
    </location>
</feature>
<dbReference type="EMBL" id="JBHULN010000005">
    <property type="protein sequence ID" value="MFD2570993.1"/>
    <property type="molecule type" value="Genomic_DNA"/>
</dbReference>
<dbReference type="Pfam" id="PF13568">
    <property type="entry name" value="OMP_b-brl_2"/>
    <property type="match status" value="1"/>
</dbReference>
<feature type="signal peptide" evidence="1">
    <location>
        <begin position="1"/>
        <end position="25"/>
    </location>
</feature>
<evidence type="ECO:0000313" key="4">
    <source>
        <dbReference type="Proteomes" id="UP001597469"/>
    </source>
</evidence>
<dbReference type="RefSeq" id="WP_381522146.1">
    <property type="nucleotide sequence ID" value="NZ_JBHULN010000005.1"/>
</dbReference>
<keyword evidence="1" id="KW-0732">Signal</keyword>
<reference evidence="4" key="1">
    <citation type="journal article" date="2019" name="Int. J. Syst. Evol. Microbiol.">
        <title>The Global Catalogue of Microorganisms (GCM) 10K type strain sequencing project: providing services to taxonomists for standard genome sequencing and annotation.</title>
        <authorList>
            <consortium name="The Broad Institute Genomics Platform"/>
            <consortium name="The Broad Institute Genome Sequencing Center for Infectious Disease"/>
            <person name="Wu L."/>
            <person name="Ma J."/>
        </authorList>
    </citation>
    <scope>NUCLEOTIDE SEQUENCE [LARGE SCALE GENOMIC DNA]</scope>
    <source>
        <strain evidence="4">KCTC 42805</strain>
    </source>
</reference>
<evidence type="ECO:0000256" key="1">
    <source>
        <dbReference type="SAM" id="SignalP"/>
    </source>
</evidence>
<dbReference type="InterPro" id="IPR011250">
    <property type="entry name" value="OMP/PagP_B-barrel"/>
</dbReference>
<feature type="chain" id="PRO_5047030825" evidence="1">
    <location>
        <begin position="26"/>
        <end position="236"/>
    </location>
</feature>
<comment type="caution">
    <text evidence="3">The sequence shown here is derived from an EMBL/GenBank/DDBJ whole genome shotgun (WGS) entry which is preliminary data.</text>
</comment>
<proteinExistence type="predicted"/>
<dbReference type="SUPFAM" id="SSF56925">
    <property type="entry name" value="OMPA-like"/>
    <property type="match status" value="1"/>
</dbReference>
<sequence>MSGLTSLRYFFALLLLSVCVSTASAQQRFSAGPRVGANMSTLRGDVDGYKLAPGFVGGVFLMYSSLNHFGISADVLYSQRGGKYSETVTPQAGNPVTNTFRQQINYLEIPVALRYFLTLNGNFRPNIFFGPSLALPLSAKRVNTKSNNVDQPDVDNSDAFKNTDLGILAGFQLNWPGFGERQRFLIDARYTLGLGDVTKLPISGGRGSQDIRSSTITLTLGYGFGVGPEYRSRYRR</sequence>
<keyword evidence="4" id="KW-1185">Reference proteome</keyword>
<dbReference type="InterPro" id="IPR025665">
    <property type="entry name" value="Beta-barrel_OMP_2"/>
</dbReference>
<evidence type="ECO:0000313" key="3">
    <source>
        <dbReference type="EMBL" id="MFD2570993.1"/>
    </source>
</evidence>
<gene>
    <name evidence="3" type="ORF">ACFSUS_10135</name>
</gene>
<organism evidence="3 4">
    <name type="scientific">Spirosoma soli</name>
    <dbReference type="NCBI Taxonomy" id="1770529"/>
    <lineage>
        <taxon>Bacteria</taxon>
        <taxon>Pseudomonadati</taxon>
        <taxon>Bacteroidota</taxon>
        <taxon>Cytophagia</taxon>
        <taxon>Cytophagales</taxon>
        <taxon>Cytophagaceae</taxon>
        <taxon>Spirosoma</taxon>
    </lineage>
</organism>
<protein>
    <submittedName>
        <fullName evidence="3">Porin family protein</fullName>
    </submittedName>
</protein>
<dbReference type="Proteomes" id="UP001597469">
    <property type="component" value="Unassembled WGS sequence"/>
</dbReference>
<accession>A0ABW5M1R6</accession>